<dbReference type="PANTHER" id="PTHR10660:SF2">
    <property type="entry name" value="LD45860P"/>
    <property type="match status" value="1"/>
</dbReference>
<sequence length="244" mass="27852">MANGAHVKVKEYVDTVKLQAEELILKGFPEKIVILNDLLGTEQFQVEDVTKIHQDINIPIPEPITLNSHSDGPVTKKLKRELDNDVTGTPVLLMTNGPVPSNEKLKLMISVVKPHIKQLVEHSNVLKMWITFMIPKIEDGNNFGVSIQEDILAEIQSVESEAAAFYDQMSRYFVSRAKVISKVAKYPHIADYRQAVKELDEKEYLSLWLVLCEIRNRYCTLHDIVTKNLEKIKKPRSSNQEALY</sequence>
<dbReference type="SUPFAM" id="SSF47216">
    <property type="entry name" value="Proteasome activator"/>
    <property type="match status" value="1"/>
</dbReference>
<dbReference type="InterPro" id="IPR003186">
    <property type="entry name" value="PA28_C"/>
</dbReference>
<dbReference type="EMBL" id="HBUF01215125">
    <property type="protein sequence ID" value="CAG6666839.1"/>
    <property type="molecule type" value="Transcribed_RNA"/>
</dbReference>
<dbReference type="EMBL" id="HBUF01346955">
    <property type="protein sequence ID" value="CAG6710353.1"/>
    <property type="molecule type" value="Transcribed_RNA"/>
</dbReference>
<dbReference type="EMBL" id="HBUF01215126">
    <property type="protein sequence ID" value="CAG6666840.1"/>
    <property type="molecule type" value="Transcribed_RNA"/>
</dbReference>
<dbReference type="GO" id="GO:0005737">
    <property type="term" value="C:cytoplasm"/>
    <property type="evidence" value="ECO:0007669"/>
    <property type="project" value="TreeGrafter"/>
</dbReference>
<dbReference type="FunFam" id="1.20.120.180:FF:000001">
    <property type="entry name" value="Proteasome activator complex subunit 3"/>
    <property type="match status" value="1"/>
</dbReference>
<reference evidence="5" key="1">
    <citation type="submission" date="2021-05" db="EMBL/GenBank/DDBJ databases">
        <authorList>
            <person name="Alioto T."/>
            <person name="Alioto T."/>
            <person name="Gomez Garrido J."/>
        </authorList>
    </citation>
    <scope>NUCLEOTIDE SEQUENCE</scope>
</reference>
<dbReference type="InterPro" id="IPR036996">
    <property type="entry name" value="PA28_N_sf"/>
</dbReference>
<dbReference type="InterPro" id="IPR036997">
    <property type="entry name" value="PA28_C_sf"/>
</dbReference>
<feature type="domain" description="Proteasome activator PA28 N-terminal" evidence="3">
    <location>
        <begin position="6"/>
        <end position="63"/>
    </location>
</feature>
<keyword evidence="2 5" id="KW-0647">Proteasome</keyword>
<dbReference type="GO" id="GO:0005654">
    <property type="term" value="C:nucleoplasm"/>
    <property type="evidence" value="ECO:0007669"/>
    <property type="project" value="TreeGrafter"/>
</dbReference>
<dbReference type="GO" id="GO:0061136">
    <property type="term" value="P:regulation of proteasomal protein catabolic process"/>
    <property type="evidence" value="ECO:0007669"/>
    <property type="project" value="TreeGrafter"/>
</dbReference>
<dbReference type="EMBL" id="HBUF01545277">
    <property type="protein sequence ID" value="CAG6756656.1"/>
    <property type="molecule type" value="Transcribed_RNA"/>
</dbReference>
<dbReference type="Gene3D" id="1.20.5.120">
    <property type="entry name" value="Proteasome activator pa28, N-terminal domain"/>
    <property type="match status" value="1"/>
</dbReference>
<evidence type="ECO:0000256" key="1">
    <source>
        <dbReference type="ARBA" id="ARBA00005883"/>
    </source>
</evidence>
<accession>A0A8D9EK63</accession>
<dbReference type="EMBL" id="HBUF01050216">
    <property type="protein sequence ID" value="CAG6621452.1"/>
    <property type="molecule type" value="Transcribed_RNA"/>
</dbReference>
<dbReference type="PANTHER" id="PTHR10660">
    <property type="entry name" value="PROTEASOME REGULATOR PA28"/>
    <property type="match status" value="1"/>
</dbReference>
<evidence type="ECO:0000259" key="3">
    <source>
        <dbReference type="Pfam" id="PF02251"/>
    </source>
</evidence>
<proteinExistence type="inferred from homology"/>
<dbReference type="GO" id="GO:0008537">
    <property type="term" value="C:proteasome activator complex"/>
    <property type="evidence" value="ECO:0007669"/>
    <property type="project" value="InterPro"/>
</dbReference>
<dbReference type="InterPro" id="IPR003185">
    <property type="entry name" value="Proteasome_activ_PA28_N"/>
</dbReference>
<comment type="similarity">
    <text evidence="1">Belongs to the PA28 family.</text>
</comment>
<dbReference type="GO" id="GO:0061133">
    <property type="term" value="F:endopeptidase activator activity"/>
    <property type="evidence" value="ECO:0007669"/>
    <property type="project" value="TreeGrafter"/>
</dbReference>
<dbReference type="InterPro" id="IPR036252">
    <property type="entry name" value="Proteasome_activ_sf"/>
</dbReference>
<dbReference type="EMBL" id="HBUF01050217">
    <property type="protein sequence ID" value="CAG6621453.1"/>
    <property type="molecule type" value="Transcribed_RNA"/>
</dbReference>
<protein>
    <submittedName>
        <fullName evidence="5">Proteasome activator complex subunit 3</fullName>
    </submittedName>
</protein>
<name>A0A8D9EK63_9HEMI</name>
<dbReference type="Pfam" id="PF02252">
    <property type="entry name" value="PA28_C"/>
    <property type="match status" value="1"/>
</dbReference>
<dbReference type="GO" id="GO:2000045">
    <property type="term" value="P:regulation of G1/S transition of mitotic cell cycle"/>
    <property type="evidence" value="ECO:0007669"/>
    <property type="project" value="TreeGrafter"/>
</dbReference>
<organism evidence="5">
    <name type="scientific">Cacopsylla melanoneura</name>
    <dbReference type="NCBI Taxonomy" id="428564"/>
    <lineage>
        <taxon>Eukaryota</taxon>
        <taxon>Metazoa</taxon>
        <taxon>Ecdysozoa</taxon>
        <taxon>Arthropoda</taxon>
        <taxon>Hexapoda</taxon>
        <taxon>Insecta</taxon>
        <taxon>Pterygota</taxon>
        <taxon>Neoptera</taxon>
        <taxon>Paraneoptera</taxon>
        <taxon>Hemiptera</taxon>
        <taxon>Sternorrhyncha</taxon>
        <taxon>Psylloidea</taxon>
        <taxon>Psyllidae</taxon>
        <taxon>Psyllinae</taxon>
        <taxon>Cacopsylla</taxon>
    </lineage>
</organism>
<dbReference type="AlphaFoldDB" id="A0A8D9EK63"/>
<dbReference type="InterPro" id="IPR009077">
    <property type="entry name" value="Proteasome_activ_PA28"/>
</dbReference>
<evidence type="ECO:0000313" key="5">
    <source>
        <dbReference type="EMBL" id="CAG6756656.1"/>
    </source>
</evidence>
<evidence type="ECO:0000256" key="2">
    <source>
        <dbReference type="ARBA" id="ARBA00022942"/>
    </source>
</evidence>
<dbReference type="Pfam" id="PF02251">
    <property type="entry name" value="PA28_N"/>
    <property type="match status" value="1"/>
</dbReference>
<dbReference type="EMBL" id="HBUF01215124">
    <property type="protein sequence ID" value="CAG6666838.1"/>
    <property type="molecule type" value="Transcribed_RNA"/>
</dbReference>
<dbReference type="Gene3D" id="1.20.120.180">
    <property type="entry name" value="Proteasome activator pa28, C-terminal domain"/>
    <property type="match status" value="1"/>
</dbReference>
<evidence type="ECO:0000259" key="4">
    <source>
        <dbReference type="Pfam" id="PF02252"/>
    </source>
</evidence>
<feature type="domain" description="Proteasome activator PA28 C-terminal" evidence="4">
    <location>
        <begin position="99"/>
        <end position="241"/>
    </location>
</feature>